<dbReference type="Gene3D" id="1.10.8.1050">
    <property type="entry name" value="Antitoxin VbhA-like"/>
    <property type="match status" value="1"/>
</dbReference>
<accession>A0A432LPD0</accession>
<dbReference type="EMBL" id="RYZR01000007">
    <property type="protein sequence ID" value="RUL62038.1"/>
    <property type="molecule type" value="Genomic_DNA"/>
</dbReference>
<keyword evidence="3" id="KW-1185">Reference proteome</keyword>
<dbReference type="RefSeq" id="WP_126674482.1">
    <property type="nucleotide sequence ID" value="NZ_RYZR01000007.1"/>
</dbReference>
<dbReference type="CDD" id="cd11586">
    <property type="entry name" value="VbhA_like"/>
    <property type="match status" value="1"/>
</dbReference>
<organism evidence="2 3">
    <name type="scientific">Dyella dinghuensis</name>
    <dbReference type="NCBI Taxonomy" id="1920169"/>
    <lineage>
        <taxon>Bacteria</taxon>
        <taxon>Pseudomonadati</taxon>
        <taxon>Pseudomonadota</taxon>
        <taxon>Gammaproteobacteria</taxon>
        <taxon>Lysobacterales</taxon>
        <taxon>Rhodanobacteraceae</taxon>
        <taxon>Dyella</taxon>
    </lineage>
</organism>
<feature type="domain" description="Antitoxin VbhA" evidence="1">
    <location>
        <begin position="16"/>
        <end position="55"/>
    </location>
</feature>
<proteinExistence type="predicted"/>
<dbReference type="InterPro" id="IPR043038">
    <property type="entry name" value="VbhA_sf"/>
</dbReference>
<reference evidence="2 3" key="1">
    <citation type="submission" date="2018-12" db="EMBL/GenBank/DDBJ databases">
        <title>Dyella dinghuensis sp. nov. DHOA06 and Dyella choica sp. nov. 4M-K27, isolated from forest soil.</title>
        <authorList>
            <person name="Qiu L.-H."/>
            <person name="Gao Z.-H."/>
        </authorList>
    </citation>
    <scope>NUCLEOTIDE SEQUENCE [LARGE SCALE GENOMIC DNA]</scope>
    <source>
        <strain evidence="2 3">DHOA06</strain>
    </source>
</reference>
<sequence>MGTRRKLISSGERSRRLDAVKHAWASVGLEGFKIPPEEKERAMRYVNGEIDLDEYMTSPHVTNPNWE</sequence>
<dbReference type="AlphaFoldDB" id="A0A432LPD0"/>
<evidence type="ECO:0000259" key="1">
    <source>
        <dbReference type="Pfam" id="PF18495"/>
    </source>
</evidence>
<evidence type="ECO:0000313" key="3">
    <source>
        <dbReference type="Proteomes" id="UP000267077"/>
    </source>
</evidence>
<dbReference type="Proteomes" id="UP000267077">
    <property type="component" value="Unassembled WGS sequence"/>
</dbReference>
<comment type="caution">
    <text evidence="2">The sequence shown here is derived from an EMBL/GenBank/DDBJ whole genome shotgun (WGS) entry which is preliminary data.</text>
</comment>
<evidence type="ECO:0000313" key="2">
    <source>
        <dbReference type="EMBL" id="RUL62038.1"/>
    </source>
</evidence>
<name>A0A432LPD0_9GAMM</name>
<protein>
    <submittedName>
        <fullName evidence="2">Chromosome segregation protein ParM</fullName>
    </submittedName>
</protein>
<gene>
    <name evidence="2" type="ORF">EKH79_14075</name>
</gene>
<dbReference type="InterPro" id="IPR041535">
    <property type="entry name" value="VbhA"/>
</dbReference>
<dbReference type="Pfam" id="PF18495">
    <property type="entry name" value="VbhA"/>
    <property type="match status" value="1"/>
</dbReference>
<dbReference type="InterPro" id="IPR033788">
    <property type="entry name" value="VbhA-like"/>
</dbReference>